<evidence type="ECO:0000256" key="11">
    <source>
        <dbReference type="ARBA" id="ARBA00034005"/>
    </source>
</evidence>
<evidence type="ECO:0000256" key="12">
    <source>
        <dbReference type="HAMAP-Rule" id="MF_01588"/>
    </source>
</evidence>
<dbReference type="EMBL" id="PEBV01000008">
    <property type="protein sequence ID" value="PTQ53928.1"/>
    <property type="molecule type" value="Genomic_DNA"/>
</dbReference>
<feature type="binding site" evidence="12">
    <location>
        <position position="481"/>
    </location>
    <ligand>
        <name>Zn(2+)</name>
        <dbReference type="ChEBI" id="CHEBI:29105"/>
    </ligand>
</feature>
<keyword evidence="14" id="KW-0732">Signal</keyword>
<evidence type="ECO:0000256" key="6">
    <source>
        <dbReference type="ARBA" id="ARBA00022833"/>
    </source>
</evidence>
<evidence type="ECO:0000256" key="2">
    <source>
        <dbReference type="ARBA" id="ARBA00022598"/>
    </source>
</evidence>
<evidence type="ECO:0000256" key="13">
    <source>
        <dbReference type="SAM" id="Coils"/>
    </source>
</evidence>
<dbReference type="EC" id="6.5.1.2" evidence="12"/>
<name>A0A2T5GCN8_HYDSH</name>
<dbReference type="InterPro" id="IPR004150">
    <property type="entry name" value="NAD_DNA_ligase_OB"/>
</dbReference>
<feature type="binding site" evidence="12">
    <location>
        <position position="475"/>
    </location>
    <ligand>
        <name>Zn(2+)</name>
        <dbReference type="ChEBI" id="CHEBI:29105"/>
    </ligand>
</feature>
<proteinExistence type="inferred from homology"/>
<comment type="catalytic activity">
    <reaction evidence="11 12">
        <text>NAD(+) + (deoxyribonucleotide)n-3'-hydroxyl + 5'-phospho-(deoxyribonucleotide)m = (deoxyribonucleotide)n+m + AMP + beta-nicotinamide D-nucleotide.</text>
        <dbReference type="EC" id="6.5.1.2"/>
    </reaction>
</comment>
<evidence type="ECO:0000313" key="16">
    <source>
        <dbReference type="EMBL" id="PTQ53928.1"/>
    </source>
</evidence>
<dbReference type="FunFam" id="1.10.150.20:FF:000007">
    <property type="entry name" value="DNA ligase"/>
    <property type="match status" value="1"/>
</dbReference>
<dbReference type="Pfam" id="PF00533">
    <property type="entry name" value="BRCT"/>
    <property type="match status" value="1"/>
</dbReference>
<evidence type="ECO:0000256" key="4">
    <source>
        <dbReference type="ARBA" id="ARBA00022723"/>
    </source>
</evidence>
<dbReference type="GO" id="GO:0046872">
    <property type="term" value="F:metal ion binding"/>
    <property type="evidence" value="ECO:0007669"/>
    <property type="project" value="UniProtKB-KW"/>
</dbReference>
<dbReference type="CDD" id="cd17748">
    <property type="entry name" value="BRCT_DNA_ligase_like"/>
    <property type="match status" value="1"/>
</dbReference>
<keyword evidence="6 12" id="KW-0862">Zinc</keyword>
<sequence length="731" mass="80690">MPARPSAARFFSGAFFSFIASAGNVSAETIRRYLEEYGSTDREAGSVDKRERMETLVRLLNEYNYYYYTLGEPKVPDEEYDALYDELVRLERETGIVLPDSPTQKVGAELSGQFPEHRHRVPLLSLDKTTTEAGLRSWAERVERLWAEANAARAAQGLSPLPAPVYILEPKFDGLTVVLTYEDGRLTKAATRGNGEVGEMIFETVKVIPSVPLSIPERRGVFEFQGEAIMPRSRLLRYNEESPVKLANTRNGVAGALRNLDTREVRRRGVDVFFYHVNYASDRPFRSHREMIAFMREMRLKVTPYSEAFTDLEALLRAIREKEAERAALDYDVDGLVIKLDDLATREALGATAKAPRWAIAWKFPAVEATTRLVDVVWNVGRTGVVTPQAVLEPVEVGGVVVRHATLNNIEDIERKGLRFALGRLVRLRRSNDVIPQILGPAEAAEEAPAHEIVPPAACPACGTPLEREGPFFYCPNTLSCPPQLIRQIVHFAQRDAMDIEGLSEKTAAQFVEAGLVRDVADLYALTAEALLVLPRFGAKKADNLLAAIERSKAVSLDRFLFALGIHGVGKETARRLAEHFGSFDAVFGATFEALQAVPGVGEVVAESIVHFFRAPHVRETLEKLFARGVRPQPVAKDPEPRDRPLAGLTFVLTGTLETLSREEATALIESLGGRVAGSVSRNTDYVVAGEKPGSKRARAEALGIPILDGEAALRALIEARRQGDGSGDRR</sequence>
<dbReference type="Gene3D" id="1.10.287.610">
    <property type="entry name" value="Helix hairpin bin"/>
    <property type="match status" value="1"/>
</dbReference>
<keyword evidence="4 12" id="KW-0479">Metal-binding</keyword>
<gene>
    <name evidence="12" type="primary">ligA</name>
    <name evidence="16" type="ORF">HSCHL_1081</name>
</gene>
<dbReference type="GO" id="GO:0006281">
    <property type="term" value="P:DNA repair"/>
    <property type="evidence" value="ECO:0007669"/>
    <property type="project" value="UniProtKB-KW"/>
</dbReference>
<dbReference type="SUPFAM" id="SSF52113">
    <property type="entry name" value="BRCT domain"/>
    <property type="match status" value="1"/>
</dbReference>
<dbReference type="CDD" id="cd00114">
    <property type="entry name" value="LIGANc"/>
    <property type="match status" value="1"/>
</dbReference>
<dbReference type="GO" id="GO:0006260">
    <property type="term" value="P:DNA replication"/>
    <property type="evidence" value="ECO:0007669"/>
    <property type="project" value="UniProtKB-KW"/>
</dbReference>
<feature type="binding site" evidence="12">
    <location>
        <begin position="125"/>
        <end position="126"/>
    </location>
    <ligand>
        <name>NAD(+)</name>
        <dbReference type="ChEBI" id="CHEBI:57540"/>
    </ligand>
</feature>
<protein>
    <recommendedName>
        <fullName evidence="12">DNA ligase</fullName>
        <ecNumber evidence="12">6.5.1.2</ecNumber>
    </recommendedName>
    <alternativeName>
        <fullName evidence="12">Polydeoxyribonucleotide synthase [NAD(+)]</fullName>
    </alternativeName>
</protein>
<dbReference type="InterPro" id="IPR041663">
    <property type="entry name" value="DisA/LigA_HHH"/>
</dbReference>
<dbReference type="AlphaFoldDB" id="A0A2T5GCN8"/>
<feature type="binding site" evidence="12">
    <location>
        <begin position="77"/>
        <end position="81"/>
    </location>
    <ligand>
        <name>NAD(+)</name>
        <dbReference type="ChEBI" id="CHEBI:57540"/>
    </ligand>
</feature>
<dbReference type="NCBIfam" id="NF005932">
    <property type="entry name" value="PRK07956.1"/>
    <property type="match status" value="1"/>
</dbReference>
<dbReference type="Gene3D" id="3.30.470.30">
    <property type="entry name" value="DNA ligase/mRNA capping enzyme"/>
    <property type="match status" value="1"/>
</dbReference>
<dbReference type="InterPro" id="IPR012340">
    <property type="entry name" value="NA-bd_OB-fold"/>
</dbReference>
<dbReference type="PROSITE" id="PS50172">
    <property type="entry name" value="BRCT"/>
    <property type="match status" value="1"/>
</dbReference>
<dbReference type="SUPFAM" id="SSF50249">
    <property type="entry name" value="Nucleic acid-binding proteins"/>
    <property type="match status" value="1"/>
</dbReference>
<dbReference type="InterPro" id="IPR013840">
    <property type="entry name" value="DNAligase_N"/>
</dbReference>
<dbReference type="Pfam" id="PF01653">
    <property type="entry name" value="DNA_ligase_aden"/>
    <property type="match status" value="1"/>
</dbReference>
<keyword evidence="5 12" id="KW-0227">DNA damage</keyword>
<organism evidence="16 17">
    <name type="scientific">Hydrogenibacillus schlegelii</name>
    <name type="common">Bacillus schlegelii</name>
    <dbReference type="NCBI Taxonomy" id="1484"/>
    <lineage>
        <taxon>Bacteria</taxon>
        <taxon>Bacillati</taxon>
        <taxon>Bacillota</taxon>
        <taxon>Bacilli</taxon>
        <taxon>Bacillales</taxon>
        <taxon>Bacillales Family X. Incertae Sedis</taxon>
        <taxon>Hydrogenibacillus</taxon>
    </lineage>
</organism>
<evidence type="ECO:0000256" key="1">
    <source>
        <dbReference type="ARBA" id="ARBA00004067"/>
    </source>
</evidence>
<dbReference type="Gene3D" id="2.40.50.140">
    <property type="entry name" value="Nucleic acid-binding proteins"/>
    <property type="match status" value="1"/>
</dbReference>
<dbReference type="NCBIfam" id="TIGR00575">
    <property type="entry name" value="dnlj"/>
    <property type="match status" value="1"/>
</dbReference>
<comment type="function">
    <text evidence="1 12">DNA ligase that catalyzes the formation of phosphodiester linkages between 5'-phosphoryl and 3'-hydroxyl groups in double-stranded DNA using NAD as a coenzyme and as the energy source for the reaction. It is essential for DNA replication and repair of damaged DNA.</text>
</comment>
<dbReference type="GO" id="GO:0003911">
    <property type="term" value="F:DNA ligase (NAD+) activity"/>
    <property type="evidence" value="ECO:0007669"/>
    <property type="project" value="UniProtKB-UniRule"/>
</dbReference>
<dbReference type="GO" id="GO:0003677">
    <property type="term" value="F:DNA binding"/>
    <property type="evidence" value="ECO:0007669"/>
    <property type="project" value="InterPro"/>
</dbReference>
<evidence type="ECO:0000256" key="10">
    <source>
        <dbReference type="ARBA" id="ARBA00023211"/>
    </source>
</evidence>
<evidence type="ECO:0000256" key="5">
    <source>
        <dbReference type="ARBA" id="ARBA00022763"/>
    </source>
</evidence>
<dbReference type="InterPro" id="IPR013839">
    <property type="entry name" value="DNAligase_adenylation"/>
</dbReference>
<evidence type="ECO:0000256" key="8">
    <source>
        <dbReference type="ARBA" id="ARBA00023027"/>
    </source>
</evidence>
<comment type="similarity">
    <text evidence="12">Belongs to the NAD-dependent DNA ligase family. LigA subfamily.</text>
</comment>
<dbReference type="SMART" id="SM00292">
    <property type="entry name" value="BRCT"/>
    <property type="match status" value="1"/>
</dbReference>
<keyword evidence="8 12" id="KW-0520">NAD</keyword>
<dbReference type="HAMAP" id="MF_01588">
    <property type="entry name" value="DNA_ligase_A"/>
    <property type="match status" value="1"/>
</dbReference>
<evidence type="ECO:0000313" key="17">
    <source>
        <dbReference type="Proteomes" id="UP000244180"/>
    </source>
</evidence>
<accession>A0A2T5GCN8</accession>
<dbReference type="InterPro" id="IPR001357">
    <property type="entry name" value="BRCT_dom"/>
</dbReference>
<evidence type="ECO:0000256" key="14">
    <source>
        <dbReference type="SAM" id="SignalP"/>
    </source>
</evidence>
<dbReference type="SUPFAM" id="SSF56091">
    <property type="entry name" value="DNA ligase/mRNA capping enzyme, catalytic domain"/>
    <property type="match status" value="1"/>
</dbReference>
<dbReference type="SMART" id="SM00278">
    <property type="entry name" value="HhH1"/>
    <property type="match status" value="4"/>
</dbReference>
<evidence type="ECO:0000256" key="7">
    <source>
        <dbReference type="ARBA" id="ARBA00022842"/>
    </source>
</evidence>
<feature type="domain" description="BRCT" evidence="15">
    <location>
        <begin position="641"/>
        <end position="721"/>
    </location>
</feature>
<feature type="binding site" evidence="12">
    <location>
        <position position="462"/>
    </location>
    <ligand>
        <name>Zn(2+)</name>
        <dbReference type="ChEBI" id="CHEBI:29105"/>
    </ligand>
</feature>
<keyword evidence="2 12" id="KW-0436">Ligase</keyword>
<dbReference type="SMART" id="SM00532">
    <property type="entry name" value="LIGANc"/>
    <property type="match status" value="1"/>
</dbReference>
<feature type="chain" id="PRO_5038404598" description="DNA ligase" evidence="14">
    <location>
        <begin position="23"/>
        <end position="731"/>
    </location>
</feature>
<dbReference type="Pfam" id="PF14520">
    <property type="entry name" value="HHH_5"/>
    <property type="match status" value="1"/>
</dbReference>
<keyword evidence="3 12" id="KW-0235">DNA replication</keyword>
<dbReference type="FunFam" id="1.10.150.20:FF:000006">
    <property type="entry name" value="DNA ligase"/>
    <property type="match status" value="1"/>
</dbReference>
<keyword evidence="10 12" id="KW-0464">Manganese</keyword>
<comment type="cofactor">
    <cofactor evidence="12">
        <name>Mg(2+)</name>
        <dbReference type="ChEBI" id="CHEBI:18420"/>
    </cofactor>
    <cofactor evidence="12">
        <name>Mn(2+)</name>
        <dbReference type="ChEBI" id="CHEBI:29035"/>
    </cofactor>
</comment>
<keyword evidence="9 12" id="KW-0234">DNA repair</keyword>
<evidence type="ECO:0000256" key="9">
    <source>
        <dbReference type="ARBA" id="ARBA00023204"/>
    </source>
</evidence>
<keyword evidence="13" id="KW-0175">Coiled coil</keyword>
<dbReference type="Proteomes" id="UP000244180">
    <property type="component" value="Unassembled WGS sequence"/>
</dbReference>
<feature type="binding site" evidence="12">
    <location>
        <position position="339"/>
    </location>
    <ligand>
        <name>NAD(+)</name>
        <dbReference type="ChEBI" id="CHEBI:57540"/>
    </ligand>
</feature>
<dbReference type="PIRSF" id="PIRSF001604">
    <property type="entry name" value="LigA"/>
    <property type="match status" value="1"/>
</dbReference>
<feature type="coiled-coil region" evidence="13">
    <location>
        <begin position="305"/>
        <end position="332"/>
    </location>
</feature>
<dbReference type="Gene3D" id="3.40.50.10190">
    <property type="entry name" value="BRCT domain"/>
    <property type="match status" value="1"/>
</dbReference>
<evidence type="ECO:0000259" key="15">
    <source>
        <dbReference type="PROSITE" id="PS50172"/>
    </source>
</evidence>
<dbReference type="SUPFAM" id="SSF47781">
    <property type="entry name" value="RuvA domain 2-like"/>
    <property type="match status" value="1"/>
</dbReference>
<feature type="binding site" evidence="12">
    <location>
        <position position="363"/>
    </location>
    <ligand>
        <name>NAD(+)</name>
        <dbReference type="ChEBI" id="CHEBI:57540"/>
    </ligand>
</feature>
<feature type="binding site" evidence="12">
    <location>
        <position position="192"/>
    </location>
    <ligand>
        <name>NAD(+)</name>
        <dbReference type="ChEBI" id="CHEBI:57540"/>
    </ligand>
</feature>
<dbReference type="Pfam" id="PF12826">
    <property type="entry name" value="HHH_2"/>
    <property type="match status" value="1"/>
</dbReference>
<dbReference type="InterPro" id="IPR010994">
    <property type="entry name" value="RuvA_2-like"/>
</dbReference>
<dbReference type="InterPro" id="IPR001679">
    <property type="entry name" value="DNA_ligase"/>
</dbReference>
<comment type="caution">
    <text evidence="16">The sequence shown here is derived from an EMBL/GenBank/DDBJ whole genome shotgun (WGS) entry which is preliminary data.</text>
</comment>
<dbReference type="Pfam" id="PF03120">
    <property type="entry name" value="OB_DNA_ligase"/>
    <property type="match status" value="1"/>
</dbReference>
<dbReference type="InterPro" id="IPR003583">
    <property type="entry name" value="Hlx-hairpin-Hlx_DNA-bd_motif"/>
</dbReference>
<reference evidence="16 17" key="1">
    <citation type="submission" date="2017-08" db="EMBL/GenBank/DDBJ databases">
        <title>Burning lignite coal seam in the remote Altai Mountains harbors a hydrogen-driven thermophilic microbial community.</title>
        <authorList>
            <person name="Kadnikov V.V."/>
            <person name="Mardanov A.V."/>
            <person name="Ivasenko D."/>
            <person name="Beletsky A.V."/>
            <person name="Karnachuk O.V."/>
            <person name="Ravin N.V."/>
        </authorList>
    </citation>
    <scope>NUCLEOTIDE SEQUENCE [LARGE SCALE GENOMIC DNA]</scope>
    <source>
        <strain evidence="16">AL33</strain>
    </source>
</reference>
<feature type="signal peptide" evidence="14">
    <location>
        <begin position="1"/>
        <end position="22"/>
    </location>
</feature>
<dbReference type="InterPro" id="IPR036420">
    <property type="entry name" value="BRCT_dom_sf"/>
</dbReference>
<evidence type="ECO:0000256" key="3">
    <source>
        <dbReference type="ARBA" id="ARBA00022705"/>
    </source>
</evidence>
<feature type="binding site" evidence="12">
    <location>
        <position position="169"/>
    </location>
    <ligand>
        <name>NAD(+)</name>
        <dbReference type="ChEBI" id="CHEBI:57540"/>
    </ligand>
</feature>
<dbReference type="Gene3D" id="1.10.150.20">
    <property type="entry name" value="5' to 3' exonuclease, C-terminal subdomain"/>
    <property type="match status" value="2"/>
</dbReference>
<keyword evidence="7 12" id="KW-0460">Magnesium</keyword>
<feature type="binding site" evidence="12">
    <location>
        <position position="227"/>
    </location>
    <ligand>
        <name>NAD(+)</name>
        <dbReference type="ChEBI" id="CHEBI:57540"/>
    </ligand>
</feature>
<feature type="binding site" evidence="12">
    <location>
        <position position="459"/>
    </location>
    <ligand>
        <name>Zn(2+)</name>
        <dbReference type="ChEBI" id="CHEBI:29105"/>
    </ligand>
</feature>
<feature type="active site" description="N6-AMP-lysine intermediate" evidence="12">
    <location>
        <position position="171"/>
    </location>
</feature>